<dbReference type="PRINTS" id="PR01438">
    <property type="entry name" value="UNVRSLSTRESS"/>
</dbReference>
<dbReference type="SUPFAM" id="SSF52402">
    <property type="entry name" value="Adenine nucleotide alpha hydrolases-like"/>
    <property type="match status" value="1"/>
</dbReference>
<dbReference type="EMBL" id="JAPJZI010000001">
    <property type="protein sequence ID" value="MDA5400425.1"/>
    <property type="molecule type" value="Genomic_DNA"/>
</dbReference>
<evidence type="ECO:0000313" key="3">
    <source>
        <dbReference type="EMBL" id="MDA5400425.1"/>
    </source>
</evidence>
<accession>A0A9X3ULI6</accession>
<proteinExistence type="inferred from homology"/>
<evidence type="ECO:0000256" key="1">
    <source>
        <dbReference type="ARBA" id="ARBA00008791"/>
    </source>
</evidence>
<dbReference type="InterPro" id="IPR006016">
    <property type="entry name" value="UspA"/>
</dbReference>
<dbReference type="Pfam" id="PF00582">
    <property type="entry name" value="Usp"/>
    <property type="match status" value="1"/>
</dbReference>
<comment type="similarity">
    <text evidence="1">Belongs to the universal stress protein A family.</text>
</comment>
<reference evidence="3" key="1">
    <citation type="submission" date="2022-11" db="EMBL/GenBank/DDBJ databases">
        <title>Draft genome sequence of Hoeflea poritis E7-10 and Hoeflea prorocentri PM5-8, separated from scleractinian coral Porites lutea and marine dinoflagellate.</title>
        <authorList>
            <person name="Zhang G."/>
            <person name="Wei Q."/>
            <person name="Cai L."/>
        </authorList>
    </citation>
    <scope>NUCLEOTIDE SEQUENCE</scope>
    <source>
        <strain evidence="3">PM5-8</strain>
    </source>
</reference>
<keyword evidence="4" id="KW-1185">Reference proteome</keyword>
<dbReference type="PANTHER" id="PTHR46268:SF6">
    <property type="entry name" value="UNIVERSAL STRESS PROTEIN UP12"/>
    <property type="match status" value="1"/>
</dbReference>
<organism evidence="3 4">
    <name type="scientific">Hoeflea prorocentri</name>
    <dbReference type="NCBI Taxonomy" id="1922333"/>
    <lineage>
        <taxon>Bacteria</taxon>
        <taxon>Pseudomonadati</taxon>
        <taxon>Pseudomonadota</taxon>
        <taxon>Alphaproteobacteria</taxon>
        <taxon>Hyphomicrobiales</taxon>
        <taxon>Rhizobiaceae</taxon>
        <taxon>Hoeflea</taxon>
    </lineage>
</organism>
<dbReference type="Gene3D" id="3.40.50.620">
    <property type="entry name" value="HUPs"/>
    <property type="match status" value="1"/>
</dbReference>
<name>A0A9X3ULI6_9HYPH</name>
<protein>
    <submittedName>
        <fullName evidence="3">Universal stress protein</fullName>
    </submittedName>
</protein>
<gene>
    <name evidence="3" type="ORF">OQ273_17750</name>
</gene>
<dbReference type="RefSeq" id="WP_267991972.1">
    <property type="nucleotide sequence ID" value="NZ_JAPJZI010000001.1"/>
</dbReference>
<dbReference type="InterPro" id="IPR014729">
    <property type="entry name" value="Rossmann-like_a/b/a_fold"/>
</dbReference>
<comment type="caution">
    <text evidence="3">The sequence shown here is derived from an EMBL/GenBank/DDBJ whole genome shotgun (WGS) entry which is preliminary data.</text>
</comment>
<dbReference type="AlphaFoldDB" id="A0A9X3ULI6"/>
<dbReference type="Proteomes" id="UP001151234">
    <property type="component" value="Unassembled WGS sequence"/>
</dbReference>
<evidence type="ECO:0000259" key="2">
    <source>
        <dbReference type="Pfam" id="PF00582"/>
    </source>
</evidence>
<dbReference type="PANTHER" id="PTHR46268">
    <property type="entry name" value="STRESS RESPONSE PROTEIN NHAX"/>
    <property type="match status" value="1"/>
</dbReference>
<dbReference type="CDD" id="cd00293">
    <property type="entry name" value="USP-like"/>
    <property type="match status" value="1"/>
</dbReference>
<sequence length="146" mass="15966">MSSTNIFKRVLATIDLGDEVSSVKVVEAALEVMVAEDTLFAVCVVPDYGRSIVGTFFPADHEKQLIEHATEELHAFTAKHVPKGTRVQHVIAHGSIYEEIMAAADQCEADLIVVGSHRPALKDYLLGPNASRVVRHAKQSVLVVRH</sequence>
<feature type="domain" description="UspA" evidence="2">
    <location>
        <begin position="7"/>
        <end position="145"/>
    </location>
</feature>
<evidence type="ECO:0000313" key="4">
    <source>
        <dbReference type="Proteomes" id="UP001151234"/>
    </source>
</evidence>
<dbReference type="InterPro" id="IPR006015">
    <property type="entry name" value="Universal_stress_UspA"/>
</dbReference>